<dbReference type="RefSeq" id="WP_212527983.1">
    <property type="nucleotide sequence ID" value="NZ_JAGSOG010000030.1"/>
</dbReference>
<dbReference type="InterPro" id="IPR011658">
    <property type="entry name" value="PA14_dom"/>
</dbReference>
<dbReference type="Gene3D" id="2.60.120.380">
    <property type="match status" value="1"/>
</dbReference>
<keyword evidence="5 13" id="KW-0378">Hydrolase</keyword>
<evidence type="ECO:0000256" key="7">
    <source>
        <dbReference type="ARBA" id="ARBA00041276"/>
    </source>
</evidence>
<keyword evidence="14" id="KW-1185">Reference proteome</keyword>
<comment type="function">
    <text evidence="10">Catalyzes the hydrolysis of a non-reducing terminal alpha-L-arabinopyranosidic linkage in ginsenoside Rb2 (alpha-L-arabinopyranosyl-(1-&gt;6)-alpha-D-glucopyranosyl) to release alpha-D-glucopyranosyl (Rd). It is not able to hydrolyze alpha-L-arabinofuranosyl-(1-&gt;6)-alpha-D-glucopyranosyl (Rc).</text>
</comment>
<dbReference type="InterPro" id="IPR002772">
    <property type="entry name" value="Glyco_hydro_3_C"/>
</dbReference>
<comment type="caution">
    <text evidence="13">The sequence shown here is derived from an EMBL/GenBank/DDBJ whole genome shotgun (WGS) entry which is preliminary data.</text>
</comment>
<dbReference type="GO" id="GO:0005576">
    <property type="term" value="C:extracellular region"/>
    <property type="evidence" value="ECO:0007669"/>
    <property type="project" value="UniProtKB-SubCell"/>
</dbReference>
<dbReference type="InterPro" id="IPR017853">
    <property type="entry name" value="GH"/>
</dbReference>
<dbReference type="InterPro" id="IPR013783">
    <property type="entry name" value="Ig-like_fold"/>
</dbReference>
<evidence type="ECO:0000313" key="14">
    <source>
        <dbReference type="Proteomes" id="UP000675781"/>
    </source>
</evidence>
<reference evidence="13" key="1">
    <citation type="submission" date="2021-04" db="EMBL/GenBank/DDBJ databases">
        <title>Genome based classification of Actinospica acidithermotolerans sp. nov., an actinobacterium isolated from an Indonesian hot spring.</title>
        <authorList>
            <person name="Kusuma A.B."/>
            <person name="Putra K.E."/>
            <person name="Nafisah S."/>
            <person name="Loh J."/>
            <person name="Nouioui I."/>
            <person name="Goodfellow M."/>
        </authorList>
    </citation>
    <scope>NUCLEOTIDE SEQUENCE</scope>
    <source>
        <strain evidence="13">CSCA 57</strain>
    </source>
</reference>
<dbReference type="InterPro" id="IPR006311">
    <property type="entry name" value="TAT_signal"/>
</dbReference>
<dbReference type="Gene3D" id="2.60.40.10">
    <property type="entry name" value="Immunoglobulins"/>
    <property type="match status" value="1"/>
</dbReference>
<evidence type="ECO:0000256" key="6">
    <source>
        <dbReference type="ARBA" id="ARBA00039579"/>
    </source>
</evidence>
<evidence type="ECO:0000256" key="3">
    <source>
        <dbReference type="ARBA" id="ARBA00022525"/>
    </source>
</evidence>
<evidence type="ECO:0000256" key="2">
    <source>
        <dbReference type="ARBA" id="ARBA00005336"/>
    </source>
</evidence>
<keyword evidence="3" id="KW-0964">Secreted</keyword>
<dbReference type="InterPro" id="IPR001764">
    <property type="entry name" value="Glyco_hydro_3_N"/>
</dbReference>
<comment type="similarity">
    <text evidence="2">Belongs to the glycosyl hydrolase 3 family.</text>
</comment>
<dbReference type="InterPro" id="IPR036962">
    <property type="entry name" value="Glyco_hydro_3_N_sf"/>
</dbReference>
<dbReference type="SUPFAM" id="SSF51445">
    <property type="entry name" value="(Trans)glycosidases"/>
    <property type="match status" value="1"/>
</dbReference>
<evidence type="ECO:0000256" key="8">
    <source>
        <dbReference type="ARBA" id="ARBA00041601"/>
    </source>
</evidence>
<dbReference type="PANTHER" id="PTHR42715">
    <property type="entry name" value="BETA-GLUCOSIDASE"/>
    <property type="match status" value="1"/>
</dbReference>
<dbReference type="Pfam" id="PF07691">
    <property type="entry name" value="PA14"/>
    <property type="match status" value="1"/>
</dbReference>
<dbReference type="GO" id="GO:0009251">
    <property type="term" value="P:glucan catabolic process"/>
    <property type="evidence" value="ECO:0007669"/>
    <property type="project" value="TreeGrafter"/>
</dbReference>
<dbReference type="AlphaFoldDB" id="A0A941EKV0"/>
<dbReference type="Pfam" id="PF01915">
    <property type="entry name" value="Glyco_hydro_3_C"/>
    <property type="match status" value="1"/>
</dbReference>
<accession>A0A941EKV0</accession>
<evidence type="ECO:0000256" key="11">
    <source>
        <dbReference type="ARBA" id="ARBA00074219"/>
    </source>
</evidence>
<proteinExistence type="inferred from homology"/>
<dbReference type="SMART" id="SM01217">
    <property type="entry name" value="Fn3_like"/>
    <property type="match status" value="1"/>
</dbReference>
<dbReference type="SMART" id="SM00758">
    <property type="entry name" value="PA14"/>
    <property type="match status" value="1"/>
</dbReference>
<dbReference type="Gene3D" id="3.20.20.300">
    <property type="entry name" value="Glycoside hydrolase, family 3, N-terminal domain"/>
    <property type="match status" value="1"/>
</dbReference>
<evidence type="ECO:0000259" key="12">
    <source>
        <dbReference type="PROSITE" id="PS51820"/>
    </source>
</evidence>
<dbReference type="FunFam" id="2.60.40.10:FF:000495">
    <property type="entry name" value="Periplasmic beta-glucosidase"/>
    <property type="match status" value="1"/>
</dbReference>
<name>A0A941EKV0_9ACTN</name>
<keyword evidence="4" id="KW-0732">Signal</keyword>
<dbReference type="GO" id="GO:0008422">
    <property type="term" value="F:beta-glucosidase activity"/>
    <property type="evidence" value="ECO:0007669"/>
    <property type="project" value="UniProtKB-ARBA"/>
</dbReference>
<feature type="domain" description="PA14" evidence="12">
    <location>
        <begin position="474"/>
        <end position="614"/>
    </location>
</feature>
<dbReference type="Pfam" id="PF00933">
    <property type="entry name" value="Glyco_hydro_3"/>
    <property type="match status" value="1"/>
</dbReference>
<sequence length="880" mass="91272">MEQTSEGAQERASASFSRRKFVTVAAAGVAVAPILGAGPANAAAGSSAPAGSEATFSSTAASPAVDAAHARAVDLVGQMSLDDKIALVHGIGFGGGGDYAGATVANTALGIPALILGDGADGVGNGATGVTQWPVDANQASTWDPELVQTYARAMGAEHRAKGRSVALGPTVNILRRPTWGRAFETFTEDPYLNGQLAVAAIRGIQQEKVIATVKHFACNNQEVLRNSINVVVSRRALEEIYYPAFKAAVQQGGVGAVMAAYNQVNGYYNCENEAGLTGALRDEWGYAGFVMSDWFAQHSTVASAQAGLDMEQPDDSYYGAALKSAVQVGTVSTATLDAMVTRILTSMIQVGVFDDPPVDPSTVDSLDVASAEHLALATKLSEQGTVLLKNDGVLPLDARRLRSIAVIGDAASTNPKTGGLGSPAVNPSTAVVTPLQGITARAGAQVDVTFTQGTLGLAALTTVPGSALTPASGSGNGLTGTYYATDDFSGTPLGTEVDPGLDFTATPALVGSATTWSAQWTGTLAAPAAGDYRFSVTSSGNVVLKIDGHTVVTYTSGYESVFNGLIHLAKGPHAIEVSYVNTGTSFFGFVPPMSLQVGWQPQEDLLIAAAAAAARAADVAVVYAYDYASEGMDRSTLALPADQDRLIEAVAAANPRTIVVLNTSGAVLMPWLDRVAAVFEAWYGGQTAGTAIASLLFGDANPSAKIAHTFPASDAQGPARTTDEYPGNGTDVYYNEGILVGYRWYDANNLTPLFPFGHGLSYTQFRYGDLRVDDSRARGKGPVSVSVSVTNTGRVAGAEVAQVYLGNPRAAGEPPKQLKAFQKAYLQPGERRTLSFQLDQDDLSVFNEASSSWTVVPGTYTVAVGGSSADLPVRASFRI</sequence>
<dbReference type="Gene3D" id="3.40.50.1700">
    <property type="entry name" value="Glycoside hydrolase family 3 C-terminal domain"/>
    <property type="match status" value="1"/>
</dbReference>
<dbReference type="EMBL" id="JAGSOG010000030">
    <property type="protein sequence ID" value="MBR7833462.1"/>
    <property type="molecule type" value="Genomic_DNA"/>
</dbReference>
<evidence type="ECO:0000313" key="13">
    <source>
        <dbReference type="EMBL" id="MBR7833462.1"/>
    </source>
</evidence>
<dbReference type="InterPro" id="IPR036881">
    <property type="entry name" value="Glyco_hydro_3_C_sf"/>
</dbReference>
<dbReference type="SUPFAM" id="SSF56988">
    <property type="entry name" value="Anthrax protective antigen"/>
    <property type="match status" value="1"/>
</dbReference>
<gene>
    <name evidence="13" type="ORF">KDL01_09310</name>
</gene>
<dbReference type="Pfam" id="PF14310">
    <property type="entry name" value="Fn3-like"/>
    <property type="match status" value="1"/>
</dbReference>
<evidence type="ECO:0000256" key="5">
    <source>
        <dbReference type="ARBA" id="ARBA00022801"/>
    </source>
</evidence>
<evidence type="ECO:0000256" key="1">
    <source>
        <dbReference type="ARBA" id="ARBA00004613"/>
    </source>
</evidence>
<dbReference type="Proteomes" id="UP000675781">
    <property type="component" value="Unassembled WGS sequence"/>
</dbReference>
<comment type="subcellular location">
    <subcellularLocation>
        <location evidence="1">Secreted</location>
    </subcellularLocation>
</comment>
<dbReference type="PROSITE" id="PS51820">
    <property type="entry name" value="PA14"/>
    <property type="match status" value="1"/>
</dbReference>
<dbReference type="PROSITE" id="PS51318">
    <property type="entry name" value="TAT"/>
    <property type="match status" value="1"/>
</dbReference>
<organism evidence="13 14">
    <name type="scientific">Actinospica durhamensis</name>
    <dbReference type="NCBI Taxonomy" id="1508375"/>
    <lineage>
        <taxon>Bacteria</taxon>
        <taxon>Bacillati</taxon>
        <taxon>Actinomycetota</taxon>
        <taxon>Actinomycetes</taxon>
        <taxon>Catenulisporales</taxon>
        <taxon>Actinospicaceae</taxon>
        <taxon>Actinospica</taxon>
    </lineage>
</organism>
<evidence type="ECO:0000256" key="10">
    <source>
        <dbReference type="ARBA" id="ARBA00058905"/>
    </source>
</evidence>
<dbReference type="SUPFAM" id="SSF52279">
    <property type="entry name" value="Beta-D-glucan exohydrolase, C-terminal domain"/>
    <property type="match status" value="1"/>
</dbReference>
<evidence type="ECO:0000256" key="9">
    <source>
        <dbReference type="ARBA" id="ARBA00041808"/>
    </source>
</evidence>
<evidence type="ECO:0000256" key="4">
    <source>
        <dbReference type="ARBA" id="ARBA00022729"/>
    </source>
</evidence>
<dbReference type="InterPro" id="IPR050288">
    <property type="entry name" value="Cellulose_deg_GH3"/>
</dbReference>
<dbReference type="PANTHER" id="PTHR42715:SF12">
    <property type="entry name" value="BETA-GLUCOSIDASE G-RELATED"/>
    <property type="match status" value="1"/>
</dbReference>
<dbReference type="InterPro" id="IPR026891">
    <property type="entry name" value="Fn3-like"/>
</dbReference>
<protein>
    <recommendedName>
        <fullName evidence="11">Exo-alpha-(1-&gt;6)-L-arabinopyranosidase</fullName>
    </recommendedName>
    <alternativeName>
        <fullName evidence="7">Beta-D-glucoside glucohydrolase G</fullName>
    </alternativeName>
    <alternativeName>
        <fullName evidence="8">Cellobiase G</fullName>
    </alternativeName>
    <alternativeName>
        <fullName evidence="9">Gentiobiase G</fullName>
    </alternativeName>
    <alternativeName>
        <fullName evidence="6">Probable beta-glucosidase G</fullName>
    </alternativeName>
</protein>
<dbReference type="PRINTS" id="PR00133">
    <property type="entry name" value="GLHYDRLASE3"/>
</dbReference>
<dbReference type="InterPro" id="IPR037524">
    <property type="entry name" value="PA14/GLEYA"/>
</dbReference>